<keyword evidence="1" id="KW-0472">Membrane</keyword>
<dbReference type="AlphaFoldDB" id="A0A5K3EIE4"/>
<dbReference type="WBParaSite" id="MCU_000780-RC">
    <property type="protein sequence ID" value="MCU_000780-RC"/>
    <property type="gene ID" value="MCU_000780"/>
</dbReference>
<evidence type="ECO:0000313" key="2">
    <source>
        <dbReference type="WBParaSite" id="MCU_000780-RC"/>
    </source>
</evidence>
<name>A0A5K3EIE4_MESCO</name>
<proteinExistence type="predicted"/>
<evidence type="ECO:0000256" key="1">
    <source>
        <dbReference type="SAM" id="Phobius"/>
    </source>
</evidence>
<organism evidence="2">
    <name type="scientific">Mesocestoides corti</name>
    <name type="common">Flatworm</name>
    <dbReference type="NCBI Taxonomy" id="53468"/>
    <lineage>
        <taxon>Eukaryota</taxon>
        <taxon>Metazoa</taxon>
        <taxon>Spiralia</taxon>
        <taxon>Lophotrochozoa</taxon>
        <taxon>Platyhelminthes</taxon>
        <taxon>Cestoda</taxon>
        <taxon>Eucestoda</taxon>
        <taxon>Cyclophyllidea</taxon>
        <taxon>Mesocestoididae</taxon>
        <taxon>Mesocestoides</taxon>
    </lineage>
</organism>
<accession>A0A5K3EIE4</accession>
<keyword evidence="1" id="KW-1133">Transmembrane helix</keyword>
<keyword evidence="1" id="KW-0812">Transmembrane</keyword>
<reference evidence="2" key="1">
    <citation type="submission" date="2019-11" db="UniProtKB">
        <authorList>
            <consortium name="WormBaseParasite"/>
        </authorList>
    </citation>
    <scope>IDENTIFICATION</scope>
</reference>
<protein>
    <submittedName>
        <fullName evidence="2">Protein quaking</fullName>
    </submittedName>
</protein>
<feature type="transmembrane region" description="Helical" evidence="1">
    <location>
        <begin position="12"/>
        <end position="33"/>
    </location>
</feature>
<sequence>MELAVLNGSFHYFVCFVCLTPNPFVAVAVLYAFCSQSVSPHPTLIHTLG</sequence>